<evidence type="ECO:0000256" key="1">
    <source>
        <dbReference type="SAM" id="Coils"/>
    </source>
</evidence>
<reference evidence="2 3" key="1">
    <citation type="submission" date="2009-01" db="EMBL/GenBank/DDBJ databases">
        <authorList>
            <person name="Qin X."/>
            <person name="Bachman B."/>
            <person name="Battles P."/>
            <person name="Bell A."/>
            <person name="Bess C."/>
            <person name="Bickham C."/>
            <person name="Chaboub L."/>
            <person name="Chen D."/>
            <person name="Coyle M."/>
            <person name="Deiros D.R."/>
            <person name="Dinh H."/>
            <person name="Forbes L."/>
            <person name="Fowler G."/>
            <person name="Francisco L."/>
            <person name="Fu Q."/>
            <person name="Gubbala S."/>
            <person name="Hale W."/>
            <person name="Han Y."/>
            <person name="Hemphill L."/>
            <person name="Highlander S.K."/>
            <person name="Hirani K."/>
            <person name="Hogues M."/>
            <person name="Jackson L."/>
            <person name="Jakkamsetti A."/>
            <person name="Javaid M."/>
            <person name="Jiang H."/>
            <person name="Korchina V."/>
            <person name="Kovar C."/>
            <person name="Lara F."/>
            <person name="Lee S."/>
            <person name="Mata R."/>
            <person name="Mathew T."/>
            <person name="Moen C."/>
            <person name="Morales K."/>
            <person name="Munidasa M."/>
            <person name="Nazareth L."/>
            <person name="Ngo R."/>
            <person name="Nguyen L."/>
            <person name="Okwuonu G."/>
            <person name="Ongeri F."/>
            <person name="Patil S."/>
            <person name="Petrosino J."/>
            <person name="Pham C."/>
            <person name="Pham P."/>
            <person name="Pu L.-L."/>
            <person name="Puazo M."/>
            <person name="Raj R."/>
            <person name="Reid J."/>
            <person name="Rouhana J."/>
            <person name="Saada N."/>
            <person name="Shang Y."/>
            <person name="Simmons D."/>
            <person name="Thornton R."/>
            <person name="Warren J."/>
            <person name="Weissenberger G."/>
            <person name="Zhang J."/>
            <person name="Zhang L."/>
            <person name="Zhou C."/>
            <person name="Zhu D."/>
            <person name="Muzny D."/>
            <person name="Worley K."/>
            <person name="Gibbs R."/>
        </authorList>
    </citation>
    <scope>NUCLEOTIDE SEQUENCE [LARGE SCALE GENOMIC DNA]</scope>
    <source>
        <strain evidence="2 3">ATCC 35098</strain>
    </source>
</reference>
<sequence>MAVFKNDEYCLKVYGVEEYLDKLNEINKKLTEAKTLIEEINSMSIETEFNERQVGDLSDT</sequence>
<dbReference type="AlphaFoldDB" id="C2CHJ9"/>
<name>C2CHJ9_9FIRM</name>
<accession>C2CHJ9</accession>
<feature type="coiled-coil region" evidence="1">
    <location>
        <begin position="16"/>
        <end position="43"/>
    </location>
</feature>
<dbReference type="RefSeq" id="WP_004837071.1">
    <property type="nucleotide sequence ID" value="NZ_GG666297.1"/>
</dbReference>
<proteinExistence type="predicted"/>
<dbReference type="HOGENOM" id="CLU_2931018_0_0_9"/>
<comment type="caution">
    <text evidence="2">The sequence shown here is derived from an EMBL/GenBank/DDBJ whole genome shotgun (WGS) entry which is preliminary data.</text>
</comment>
<evidence type="ECO:0000313" key="3">
    <source>
        <dbReference type="Proteomes" id="UP000003744"/>
    </source>
</evidence>
<gene>
    <name evidence="2" type="ORF">HMPREF0077_0959</name>
</gene>
<dbReference type="Proteomes" id="UP000003744">
    <property type="component" value="Unassembled WGS sequence"/>
</dbReference>
<keyword evidence="1" id="KW-0175">Coiled coil</keyword>
<organism evidence="2 3">
    <name type="scientific">Anaerococcus tetradius ATCC 35098</name>
    <dbReference type="NCBI Taxonomy" id="525255"/>
    <lineage>
        <taxon>Bacteria</taxon>
        <taxon>Bacillati</taxon>
        <taxon>Bacillota</taxon>
        <taxon>Tissierellia</taxon>
        <taxon>Tissierellales</taxon>
        <taxon>Peptoniphilaceae</taxon>
        <taxon>Anaerococcus</taxon>
    </lineage>
</organism>
<dbReference type="EMBL" id="ACGC01000049">
    <property type="protein sequence ID" value="EEI82954.1"/>
    <property type="molecule type" value="Genomic_DNA"/>
</dbReference>
<protein>
    <submittedName>
        <fullName evidence="2">Uncharacterized protein</fullName>
    </submittedName>
</protein>
<evidence type="ECO:0000313" key="2">
    <source>
        <dbReference type="EMBL" id="EEI82954.1"/>
    </source>
</evidence>